<dbReference type="GO" id="GO:0004523">
    <property type="term" value="F:RNA-DNA hybrid ribonuclease activity"/>
    <property type="evidence" value="ECO:0007669"/>
    <property type="project" value="InterPro"/>
</dbReference>
<dbReference type="InterPro" id="IPR012337">
    <property type="entry name" value="RNaseH-like_sf"/>
</dbReference>
<dbReference type="AlphaFoldDB" id="A0A6C0DDA3"/>
<name>A0A6C0DDA3_9ZZZZ</name>
<dbReference type="CDD" id="cd09279">
    <property type="entry name" value="RNase_HI_like"/>
    <property type="match status" value="1"/>
</dbReference>
<dbReference type="SUPFAM" id="SSF53098">
    <property type="entry name" value="Ribonuclease H-like"/>
    <property type="match status" value="1"/>
</dbReference>
<dbReference type="GO" id="GO:0003676">
    <property type="term" value="F:nucleic acid binding"/>
    <property type="evidence" value="ECO:0007669"/>
    <property type="project" value="InterPro"/>
</dbReference>
<sequence length="159" mass="18154">MYNYYKYMCYKTGVKIFPESMYASPQPETDYVLYFDGCCKSNPGPGGAGAVLYYKGEEIWGASKFVGVRATNNTAEYGGLILGLQEAVIREIRELTVRGDSQLVIKQMRGEYQVKSDRLLELHHSAKSIAEYFENISFQHVYRDKNKRADELSNMALMK</sequence>
<dbReference type="Pfam" id="PF13456">
    <property type="entry name" value="RVT_3"/>
    <property type="match status" value="1"/>
</dbReference>
<protein>
    <recommendedName>
        <fullName evidence="1">RNase H type-1 domain-containing protein</fullName>
    </recommendedName>
</protein>
<proteinExistence type="predicted"/>
<dbReference type="PROSITE" id="PS50879">
    <property type="entry name" value="RNASE_H_1"/>
    <property type="match status" value="1"/>
</dbReference>
<evidence type="ECO:0000313" key="2">
    <source>
        <dbReference type="EMBL" id="QHT14898.1"/>
    </source>
</evidence>
<organism evidence="2">
    <name type="scientific">viral metagenome</name>
    <dbReference type="NCBI Taxonomy" id="1070528"/>
    <lineage>
        <taxon>unclassified sequences</taxon>
        <taxon>metagenomes</taxon>
        <taxon>organismal metagenomes</taxon>
    </lineage>
</organism>
<accession>A0A6C0DDA3</accession>
<dbReference type="InterPro" id="IPR002156">
    <property type="entry name" value="RNaseH_domain"/>
</dbReference>
<dbReference type="InterPro" id="IPR036397">
    <property type="entry name" value="RNaseH_sf"/>
</dbReference>
<reference evidence="2" key="1">
    <citation type="journal article" date="2020" name="Nature">
        <title>Giant virus diversity and host interactions through global metagenomics.</title>
        <authorList>
            <person name="Schulz F."/>
            <person name="Roux S."/>
            <person name="Paez-Espino D."/>
            <person name="Jungbluth S."/>
            <person name="Walsh D.A."/>
            <person name="Denef V.J."/>
            <person name="McMahon K.D."/>
            <person name="Konstantinidis K.T."/>
            <person name="Eloe-Fadrosh E.A."/>
            <person name="Kyrpides N.C."/>
            <person name="Woyke T."/>
        </authorList>
    </citation>
    <scope>NUCLEOTIDE SEQUENCE</scope>
    <source>
        <strain evidence="2">GVMAG-M-3300023174-144</strain>
    </source>
</reference>
<dbReference type="EMBL" id="MN739598">
    <property type="protein sequence ID" value="QHT14898.1"/>
    <property type="molecule type" value="Genomic_DNA"/>
</dbReference>
<dbReference type="Gene3D" id="3.30.420.10">
    <property type="entry name" value="Ribonuclease H-like superfamily/Ribonuclease H"/>
    <property type="match status" value="1"/>
</dbReference>
<evidence type="ECO:0000259" key="1">
    <source>
        <dbReference type="PROSITE" id="PS50879"/>
    </source>
</evidence>
<dbReference type="PANTHER" id="PTHR48475:SF1">
    <property type="entry name" value="RNASE H TYPE-1 DOMAIN-CONTAINING PROTEIN"/>
    <property type="match status" value="1"/>
</dbReference>
<feature type="domain" description="RNase H type-1" evidence="1">
    <location>
        <begin position="27"/>
        <end position="159"/>
    </location>
</feature>
<dbReference type="PANTHER" id="PTHR48475">
    <property type="entry name" value="RIBONUCLEASE H"/>
    <property type="match status" value="1"/>
</dbReference>